<protein>
    <submittedName>
        <fullName evidence="3">Uncharacterized protein</fullName>
    </submittedName>
</protein>
<keyword evidence="2" id="KW-1133">Transmembrane helix</keyword>
<keyword evidence="2" id="KW-0472">Membrane</keyword>
<dbReference type="EMBL" id="CP144696">
    <property type="protein sequence ID" value="WVZ11623.1"/>
    <property type="molecule type" value="Genomic_DNA"/>
</dbReference>
<evidence type="ECO:0000256" key="2">
    <source>
        <dbReference type="SAM" id="Phobius"/>
    </source>
</evidence>
<gene>
    <name evidence="3" type="ORF">V8G54_016153</name>
</gene>
<evidence type="ECO:0000313" key="4">
    <source>
        <dbReference type="Proteomes" id="UP001374535"/>
    </source>
</evidence>
<feature type="region of interest" description="Disordered" evidence="1">
    <location>
        <begin position="135"/>
        <end position="183"/>
    </location>
</feature>
<sequence>MIIRSSVIRLEIVMVAHISAEMVLTIITMGTGAKNGIIIEVLAIEIPMCLQEVFQDLYGHLRLLTLLSFFIHHQCGLLVAILDFMGDKIRRRNDWRRWLMPPVQFSNVPTPEESNPDMLAEQVHNIALETGNYDGPGGLEGLPDTSQHRSTFGDFSSPLQLSTGEGTGQVGIQGSHHSIPARN</sequence>
<feature type="compositionally biased region" description="Polar residues" evidence="1">
    <location>
        <begin position="144"/>
        <end position="164"/>
    </location>
</feature>
<feature type="transmembrane region" description="Helical" evidence="2">
    <location>
        <begin position="12"/>
        <end position="33"/>
    </location>
</feature>
<keyword evidence="2" id="KW-0812">Transmembrane</keyword>
<evidence type="ECO:0000313" key="3">
    <source>
        <dbReference type="EMBL" id="WVZ11623.1"/>
    </source>
</evidence>
<feature type="transmembrane region" description="Helical" evidence="2">
    <location>
        <begin position="63"/>
        <end position="86"/>
    </location>
</feature>
<organism evidence="3 4">
    <name type="scientific">Vigna mungo</name>
    <name type="common">Black gram</name>
    <name type="synonym">Phaseolus mungo</name>
    <dbReference type="NCBI Taxonomy" id="3915"/>
    <lineage>
        <taxon>Eukaryota</taxon>
        <taxon>Viridiplantae</taxon>
        <taxon>Streptophyta</taxon>
        <taxon>Embryophyta</taxon>
        <taxon>Tracheophyta</taxon>
        <taxon>Spermatophyta</taxon>
        <taxon>Magnoliopsida</taxon>
        <taxon>eudicotyledons</taxon>
        <taxon>Gunneridae</taxon>
        <taxon>Pentapetalae</taxon>
        <taxon>rosids</taxon>
        <taxon>fabids</taxon>
        <taxon>Fabales</taxon>
        <taxon>Fabaceae</taxon>
        <taxon>Papilionoideae</taxon>
        <taxon>50 kb inversion clade</taxon>
        <taxon>NPAAA clade</taxon>
        <taxon>indigoferoid/millettioid clade</taxon>
        <taxon>Phaseoleae</taxon>
        <taxon>Vigna</taxon>
    </lineage>
</organism>
<name>A0AAQ3NMD6_VIGMU</name>
<dbReference type="AlphaFoldDB" id="A0AAQ3NMD6"/>
<dbReference type="Proteomes" id="UP001374535">
    <property type="component" value="Chromosome 5"/>
</dbReference>
<keyword evidence="4" id="KW-1185">Reference proteome</keyword>
<reference evidence="3 4" key="1">
    <citation type="journal article" date="2023" name="Life. Sci Alliance">
        <title>Evolutionary insights into 3D genome organization and epigenetic landscape of Vigna mungo.</title>
        <authorList>
            <person name="Junaid A."/>
            <person name="Singh B."/>
            <person name="Bhatia S."/>
        </authorList>
    </citation>
    <scope>NUCLEOTIDE SEQUENCE [LARGE SCALE GENOMIC DNA]</scope>
    <source>
        <strain evidence="3">Urdbean</strain>
    </source>
</reference>
<accession>A0AAQ3NMD6</accession>
<evidence type="ECO:0000256" key="1">
    <source>
        <dbReference type="SAM" id="MobiDB-lite"/>
    </source>
</evidence>
<proteinExistence type="predicted"/>